<sequence length="48" mass="5585">MSECTEWRNNPSINPLTNRYIKKGGKVYKQLEDKCGLPHTARKPNLVR</sequence>
<keyword evidence="3" id="KW-1185">Reference proteome</keyword>
<organism evidence="2 3">
    <name type="scientific">Chloriridovirus anopheles1</name>
    <dbReference type="NCBI Taxonomy" id="1465751"/>
    <lineage>
        <taxon>Viruses</taxon>
        <taxon>Varidnaviria</taxon>
        <taxon>Bamfordvirae</taxon>
        <taxon>Nucleocytoviricota</taxon>
        <taxon>Megaviricetes</taxon>
        <taxon>Pimascovirales</taxon>
        <taxon>Pimascovirales incertae sedis</taxon>
        <taxon>Iridoviridae</taxon>
        <taxon>Betairidovirinae</taxon>
        <taxon>Chloriridovirus</taxon>
    </lineage>
</organism>
<proteinExistence type="predicted"/>
<dbReference type="GeneID" id="18938282"/>
<name>W8QE80_9VIRU</name>
<reference evidence="2 3" key="1">
    <citation type="submission" date="2013-12" db="EMBL/GenBank/DDBJ databases">
        <authorList>
            <person name="Tong Y."/>
            <person name="Zhang J."/>
            <person name="Huang Y."/>
            <person name="Li S."/>
            <person name="Pei G."/>
            <person name="Zhang Z."/>
            <person name="Mi Z."/>
            <person name="An X."/>
        </authorList>
    </citation>
    <scope>NUCLEOTIDE SEQUENCE [LARGE SCALE GENOMIC DNA]</scope>
    <source>
        <strain evidence="2">AMIV</strain>
    </source>
</reference>
<gene>
    <name evidence="2" type="ORF">AMIV_121</name>
</gene>
<evidence type="ECO:0000259" key="1">
    <source>
        <dbReference type="Pfam" id="PF08793"/>
    </source>
</evidence>
<dbReference type="OrthoDB" id="5357at10239"/>
<dbReference type="KEGG" id="vg:18938282"/>
<dbReference type="RefSeq" id="YP_009021194.1">
    <property type="nucleotide sequence ID" value="NC_023848.1"/>
</dbReference>
<dbReference type="InterPro" id="IPR014901">
    <property type="entry name" value="2-cysteine_adaptor"/>
</dbReference>
<protein>
    <submittedName>
        <fullName evidence="2">PBCV-specific basic adaptor domain-containing protein</fullName>
    </submittedName>
</protein>
<evidence type="ECO:0000313" key="2">
    <source>
        <dbReference type="EMBL" id="AHL67610.1"/>
    </source>
</evidence>
<accession>W8QE80</accession>
<dbReference type="EMBL" id="KF938901">
    <property type="protein sequence ID" value="AHL67610.1"/>
    <property type="molecule type" value="Genomic_DNA"/>
</dbReference>
<evidence type="ECO:0000313" key="3">
    <source>
        <dbReference type="Proteomes" id="UP000110868"/>
    </source>
</evidence>
<dbReference type="Proteomes" id="UP000110868">
    <property type="component" value="Segment"/>
</dbReference>
<dbReference type="Pfam" id="PF08793">
    <property type="entry name" value="2C_adapt"/>
    <property type="match status" value="1"/>
</dbReference>
<feature type="domain" description="2-cysteine adaptor" evidence="1">
    <location>
        <begin position="4"/>
        <end position="36"/>
    </location>
</feature>